<dbReference type="Pfam" id="PF05698">
    <property type="entry name" value="Trigger_C"/>
    <property type="match status" value="1"/>
</dbReference>
<evidence type="ECO:0000256" key="1">
    <source>
        <dbReference type="ARBA" id="ARBA00000971"/>
    </source>
</evidence>
<accession>A0ABZ0RRG7</accession>
<evidence type="ECO:0000256" key="5">
    <source>
        <dbReference type="ARBA" id="ARBA00023110"/>
    </source>
</evidence>
<comment type="domain">
    <text evidence="9">Consists of 3 domains; the N-terminus binds the ribosome, the middle domain has PPIase activity, while the C-terminus has intrinsic chaperone activity on its own.</text>
</comment>
<dbReference type="InterPro" id="IPR005215">
    <property type="entry name" value="Trig_fac"/>
</dbReference>
<evidence type="ECO:0000259" key="12">
    <source>
        <dbReference type="Pfam" id="PF05698"/>
    </source>
</evidence>
<dbReference type="PANTHER" id="PTHR30560">
    <property type="entry name" value="TRIGGER FACTOR CHAPERONE AND PEPTIDYL-PROLYL CIS/TRANS ISOMERASE"/>
    <property type="match status" value="1"/>
</dbReference>
<keyword evidence="9" id="KW-0963">Cytoplasm</keyword>
<dbReference type="Gene3D" id="1.10.3120.10">
    <property type="entry name" value="Trigger factor, C-terminal domain"/>
    <property type="match status" value="1"/>
</dbReference>
<protein>
    <recommendedName>
        <fullName evidence="4 9">Trigger factor</fullName>
        <shortName evidence="9">TF</shortName>
        <ecNumber evidence="3 9">5.2.1.8</ecNumber>
    </recommendedName>
    <alternativeName>
        <fullName evidence="8 9">PPIase</fullName>
    </alternativeName>
</protein>
<evidence type="ECO:0000313" key="13">
    <source>
        <dbReference type="EMBL" id="WPJ97701.1"/>
    </source>
</evidence>
<gene>
    <name evidence="9 13" type="primary">tig</name>
    <name evidence="13" type="ORF">SH580_08260</name>
</gene>
<evidence type="ECO:0000256" key="9">
    <source>
        <dbReference type="HAMAP-Rule" id="MF_00303"/>
    </source>
</evidence>
<dbReference type="Pfam" id="PF05697">
    <property type="entry name" value="Trigger_N"/>
    <property type="match status" value="1"/>
</dbReference>
<evidence type="ECO:0000259" key="11">
    <source>
        <dbReference type="Pfam" id="PF05697"/>
    </source>
</evidence>
<keyword evidence="7 9" id="KW-0413">Isomerase</keyword>
<dbReference type="PIRSF" id="PIRSF003095">
    <property type="entry name" value="Trigger_factor"/>
    <property type="match status" value="1"/>
</dbReference>
<keyword evidence="9" id="KW-0132">Cell division</keyword>
<comment type="similarity">
    <text evidence="2 9">Belongs to the FKBP-type PPIase family. Tig subfamily.</text>
</comment>
<sequence length="444" mass="49764">MKTDVQDINATRKTIAVTVTSEEVSELEAKLIKDFQRQAKIPGFRPGKAPENMVRMRFAKDLKQELKQRVVSQAHQEGVAGADFEVFTIVELNEGEISAGQDAVVTFTVDVVPEFEVPAYEGLKVTNTPTEATDEEVSKMLDQILSQRAEYNVAEKAAEKGDYVQCGYEGKIGDELVADLVPETPMFGTQKTTWEEAGNEDAPGVRAVVDGLVGMKAGDTKEVTMEFPEDFQPEALAGKTAVYTIEAKEVREKVMPEMDEEFFKSLQVADEAELRSKIAENIENQKKQQNANSERQQITQELLKAVDFEVPQSGVESETDAVLRDFMQRNMQQGVSAEEFEKHKESLHEGASKAAHDRLKSRIILSKIAEKEKIKVENEDFSRMIMMEAQQSGQQPEKLVKELQKDQNRINQMRRDIILGKTMDLLAEKAERETVEPAEAAVAE</sequence>
<evidence type="ECO:0000313" key="14">
    <source>
        <dbReference type="Proteomes" id="UP001324993"/>
    </source>
</evidence>
<dbReference type="InterPro" id="IPR008881">
    <property type="entry name" value="Trigger_fac_ribosome-bd_bac"/>
</dbReference>
<dbReference type="HAMAP" id="MF_00303">
    <property type="entry name" value="Trigger_factor_Tig"/>
    <property type="match status" value="1"/>
</dbReference>
<evidence type="ECO:0000256" key="2">
    <source>
        <dbReference type="ARBA" id="ARBA00005464"/>
    </source>
</evidence>
<comment type="function">
    <text evidence="9">Involved in protein export. Acts as a chaperone by maintaining the newly synthesized protein in an open conformation. Functions as a peptidyl-prolyl cis-trans isomerase.</text>
</comment>
<feature type="domain" description="PPIase FKBP-type" evidence="10">
    <location>
        <begin position="156"/>
        <end position="246"/>
    </location>
</feature>
<comment type="subcellular location">
    <subcellularLocation>
        <location evidence="9">Cytoplasm</location>
    </subcellularLocation>
    <text evidence="9">About half TF is bound to the ribosome near the polypeptide exit tunnel while the other half is free in the cytoplasm.</text>
</comment>
<dbReference type="Pfam" id="PF00254">
    <property type="entry name" value="FKBP_C"/>
    <property type="match status" value="1"/>
</dbReference>
<dbReference type="Gene3D" id="3.10.50.40">
    <property type="match status" value="1"/>
</dbReference>
<dbReference type="InterPro" id="IPR008880">
    <property type="entry name" value="Trigger_fac_C"/>
</dbReference>
<name>A0ABZ0RRG7_9BACT</name>
<evidence type="ECO:0000256" key="8">
    <source>
        <dbReference type="ARBA" id="ARBA00029986"/>
    </source>
</evidence>
<evidence type="ECO:0000256" key="7">
    <source>
        <dbReference type="ARBA" id="ARBA00023235"/>
    </source>
</evidence>
<dbReference type="InterPro" id="IPR001179">
    <property type="entry name" value="PPIase_FKBP_dom"/>
</dbReference>
<dbReference type="SUPFAM" id="SSF102735">
    <property type="entry name" value="Trigger factor ribosome-binding domain"/>
    <property type="match status" value="1"/>
</dbReference>
<dbReference type="Gene3D" id="3.30.70.1050">
    <property type="entry name" value="Trigger factor ribosome-binding domain"/>
    <property type="match status" value="1"/>
</dbReference>
<dbReference type="GO" id="GO:0003755">
    <property type="term" value="F:peptidyl-prolyl cis-trans isomerase activity"/>
    <property type="evidence" value="ECO:0007669"/>
    <property type="project" value="UniProtKB-EC"/>
</dbReference>
<evidence type="ECO:0000256" key="3">
    <source>
        <dbReference type="ARBA" id="ARBA00013194"/>
    </source>
</evidence>
<keyword evidence="5 9" id="KW-0697">Rotamase</keyword>
<dbReference type="EC" id="5.2.1.8" evidence="3 9"/>
<dbReference type="PANTHER" id="PTHR30560:SF3">
    <property type="entry name" value="TRIGGER FACTOR-LIKE PROTEIN TIG, CHLOROPLASTIC"/>
    <property type="match status" value="1"/>
</dbReference>
<keyword evidence="9" id="KW-0131">Cell cycle</keyword>
<dbReference type="InterPro" id="IPR036611">
    <property type="entry name" value="Trigger_fac_ribosome-bd_sf"/>
</dbReference>
<evidence type="ECO:0000256" key="4">
    <source>
        <dbReference type="ARBA" id="ARBA00016902"/>
    </source>
</evidence>
<comment type="catalytic activity">
    <reaction evidence="1 9">
        <text>[protein]-peptidylproline (omega=180) = [protein]-peptidylproline (omega=0)</text>
        <dbReference type="Rhea" id="RHEA:16237"/>
        <dbReference type="Rhea" id="RHEA-COMP:10747"/>
        <dbReference type="Rhea" id="RHEA-COMP:10748"/>
        <dbReference type="ChEBI" id="CHEBI:83833"/>
        <dbReference type="ChEBI" id="CHEBI:83834"/>
        <dbReference type="EC" id="5.2.1.8"/>
    </reaction>
</comment>
<keyword evidence="14" id="KW-1185">Reference proteome</keyword>
<dbReference type="NCBIfam" id="TIGR00115">
    <property type="entry name" value="tig"/>
    <property type="match status" value="1"/>
</dbReference>
<dbReference type="RefSeq" id="WP_319834530.1">
    <property type="nucleotide sequence ID" value="NZ_CP138858.1"/>
</dbReference>
<dbReference type="InterPro" id="IPR046357">
    <property type="entry name" value="PPIase_dom_sf"/>
</dbReference>
<dbReference type="InterPro" id="IPR027304">
    <property type="entry name" value="Trigger_fact/SurA_dom_sf"/>
</dbReference>
<dbReference type="SUPFAM" id="SSF54534">
    <property type="entry name" value="FKBP-like"/>
    <property type="match status" value="1"/>
</dbReference>
<dbReference type="SUPFAM" id="SSF109998">
    <property type="entry name" value="Triger factor/SurA peptide-binding domain-like"/>
    <property type="match status" value="1"/>
</dbReference>
<evidence type="ECO:0000256" key="6">
    <source>
        <dbReference type="ARBA" id="ARBA00023186"/>
    </source>
</evidence>
<feature type="domain" description="Trigger factor C-terminal" evidence="12">
    <location>
        <begin position="272"/>
        <end position="427"/>
    </location>
</feature>
<organism evidence="13 14">
    <name type="scientific">Coraliomargarita algicola</name>
    <dbReference type="NCBI Taxonomy" id="3092156"/>
    <lineage>
        <taxon>Bacteria</taxon>
        <taxon>Pseudomonadati</taxon>
        <taxon>Verrucomicrobiota</taxon>
        <taxon>Opitutia</taxon>
        <taxon>Puniceicoccales</taxon>
        <taxon>Coraliomargaritaceae</taxon>
        <taxon>Coraliomargarita</taxon>
    </lineage>
</organism>
<keyword evidence="6 9" id="KW-0143">Chaperone</keyword>
<feature type="domain" description="Trigger factor ribosome-binding bacterial" evidence="11">
    <location>
        <begin position="1"/>
        <end position="144"/>
    </location>
</feature>
<evidence type="ECO:0000259" key="10">
    <source>
        <dbReference type="Pfam" id="PF00254"/>
    </source>
</evidence>
<proteinExistence type="inferred from homology"/>
<reference evidence="13 14" key="1">
    <citation type="submission" date="2023-11" db="EMBL/GenBank/DDBJ databases">
        <title>Coraliomargarita sp. nov., isolated from marine algae.</title>
        <authorList>
            <person name="Lee J.K."/>
            <person name="Baek J.H."/>
            <person name="Kim J.M."/>
            <person name="Choi D.G."/>
            <person name="Jeon C.O."/>
        </authorList>
    </citation>
    <scope>NUCLEOTIDE SEQUENCE [LARGE SCALE GENOMIC DNA]</scope>
    <source>
        <strain evidence="13 14">J2-16</strain>
    </source>
</reference>
<dbReference type="InterPro" id="IPR037041">
    <property type="entry name" value="Trigger_fac_C_sf"/>
</dbReference>
<dbReference type="EMBL" id="CP138858">
    <property type="protein sequence ID" value="WPJ97701.1"/>
    <property type="molecule type" value="Genomic_DNA"/>
</dbReference>
<dbReference type="Proteomes" id="UP001324993">
    <property type="component" value="Chromosome"/>
</dbReference>